<dbReference type="GO" id="GO:0004497">
    <property type="term" value="F:monooxygenase activity"/>
    <property type="evidence" value="ECO:0007669"/>
    <property type="project" value="UniProtKB-KW"/>
</dbReference>
<dbReference type="SUPFAM" id="SSF48264">
    <property type="entry name" value="Cytochrome P450"/>
    <property type="match status" value="1"/>
</dbReference>
<evidence type="ECO:0000256" key="2">
    <source>
        <dbReference type="ARBA" id="ARBA00005179"/>
    </source>
</evidence>
<organism evidence="11 12">
    <name type="scientific">Leucocoprinus birnbaumii</name>
    <dbReference type="NCBI Taxonomy" id="56174"/>
    <lineage>
        <taxon>Eukaryota</taxon>
        <taxon>Fungi</taxon>
        <taxon>Dikarya</taxon>
        <taxon>Basidiomycota</taxon>
        <taxon>Agaricomycotina</taxon>
        <taxon>Agaricomycetes</taxon>
        <taxon>Agaricomycetidae</taxon>
        <taxon>Agaricales</taxon>
        <taxon>Agaricineae</taxon>
        <taxon>Agaricaceae</taxon>
        <taxon>Leucocoprinus</taxon>
    </lineage>
</organism>
<dbReference type="InterPro" id="IPR017972">
    <property type="entry name" value="Cyt_P450_CS"/>
</dbReference>
<dbReference type="GO" id="GO:0020037">
    <property type="term" value="F:heme binding"/>
    <property type="evidence" value="ECO:0007669"/>
    <property type="project" value="InterPro"/>
</dbReference>
<keyword evidence="6 10" id="KW-0560">Oxidoreductase</keyword>
<sequence>MKVEEERAIEFIRKGLLASFLEAPEKFSEHIFSCMAGLDVSLSYGVPIQKHEDPTVESLNHAFHVSEIIAVPGEFLVELLPTLKYVPEWMPGAGFKTLAREWAELINGAVDKAFNLTLKGLNDGTTRDCFASWSLEHNNLERNDLESVKYEQLVKQLASVVFKAGTDTRVATALTFVLAMLLYPEVQQKAQAEIDAVIGLDRLPEFSDRDQLPYISAILKEVLRWNPVLSIGIPHLSTGDDVYNGYYIPSGSIVIANTYAMLHDPEVFPNPEVFDPERFLKDGKPNPQILDPTNVASFGFGRRKCPGAQVALASTYLAFASILTLFDILPELGEEKPTRVEPEFSSWSIIS</sequence>
<evidence type="ECO:0000256" key="1">
    <source>
        <dbReference type="ARBA" id="ARBA00001971"/>
    </source>
</evidence>
<dbReference type="InterPro" id="IPR001128">
    <property type="entry name" value="Cyt_P450"/>
</dbReference>
<evidence type="ECO:0000256" key="5">
    <source>
        <dbReference type="ARBA" id="ARBA00022723"/>
    </source>
</evidence>
<gene>
    <name evidence="11" type="ORF">NP233_g5093</name>
</gene>
<keyword evidence="7 9" id="KW-0408">Iron</keyword>
<evidence type="ECO:0000256" key="9">
    <source>
        <dbReference type="PIRSR" id="PIRSR602401-1"/>
    </source>
</evidence>
<dbReference type="Gene3D" id="1.10.630.10">
    <property type="entry name" value="Cytochrome P450"/>
    <property type="match status" value="1"/>
</dbReference>
<evidence type="ECO:0000313" key="11">
    <source>
        <dbReference type="EMBL" id="KAJ3569367.1"/>
    </source>
</evidence>
<evidence type="ECO:0000256" key="8">
    <source>
        <dbReference type="ARBA" id="ARBA00023033"/>
    </source>
</evidence>
<comment type="cofactor">
    <cofactor evidence="1 9">
        <name>heme</name>
        <dbReference type="ChEBI" id="CHEBI:30413"/>
    </cofactor>
</comment>
<feature type="binding site" description="axial binding residue" evidence="9">
    <location>
        <position position="305"/>
    </location>
    <ligand>
        <name>heme</name>
        <dbReference type="ChEBI" id="CHEBI:30413"/>
    </ligand>
    <ligandPart>
        <name>Fe</name>
        <dbReference type="ChEBI" id="CHEBI:18248"/>
    </ligandPart>
</feature>
<evidence type="ECO:0000256" key="10">
    <source>
        <dbReference type="RuleBase" id="RU000461"/>
    </source>
</evidence>
<dbReference type="InterPro" id="IPR036396">
    <property type="entry name" value="Cyt_P450_sf"/>
</dbReference>
<dbReference type="Pfam" id="PF00067">
    <property type="entry name" value="p450"/>
    <property type="match status" value="1"/>
</dbReference>
<dbReference type="PRINTS" id="PR00385">
    <property type="entry name" value="P450"/>
</dbReference>
<evidence type="ECO:0008006" key="13">
    <source>
        <dbReference type="Google" id="ProtNLM"/>
    </source>
</evidence>
<evidence type="ECO:0000313" key="12">
    <source>
        <dbReference type="Proteomes" id="UP001213000"/>
    </source>
</evidence>
<name>A0AAD5YWQ3_9AGAR</name>
<dbReference type="EMBL" id="JANIEX010000292">
    <property type="protein sequence ID" value="KAJ3569367.1"/>
    <property type="molecule type" value="Genomic_DNA"/>
</dbReference>
<dbReference type="CDD" id="cd11065">
    <property type="entry name" value="CYP64-like"/>
    <property type="match status" value="1"/>
</dbReference>
<dbReference type="AlphaFoldDB" id="A0AAD5YWQ3"/>
<protein>
    <recommendedName>
        <fullName evidence="13">O-methylsterigmatocystin oxidoreductase</fullName>
    </recommendedName>
</protein>
<evidence type="ECO:0000256" key="7">
    <source>
        <dbReference type="ARBA" id="ARBA00023004"/>
    </source>
</evidence>
<dbReference type="PANTHER" id="PTHR46300">
    <property type="entry name" value="P450, PUTATIVE (EUROFUNG)-RELATED-RELATED"/>
    <property type="match status" value="1"/>
</dbReference>
<evidence type="ECO:0000256" key="3">
    <source>
        <dbReference type="ARBA" id="ARBA00010617"/>
    </source>
</evidence>
<proteinExistence type="inferred from homology"/>
<dbReference type="PROSITE" id="PS00086">
    <property type="entry name" value="CYTOCHROME_P450"/>
    <property type="match status" value="1"/>
</dbReference>
<accession>A0AAD5YWQ3</accession>
<dbReference type="PRINTS" id="PR00463">
    <property type="entry name" value="EP450I"/>
</dbReference>
<keyword evidence="5 9" id="KW-0479">Metal-binding</keyword>
<comment type="similarity">
    <text evidence="3 10">Belongs to the cytochrome P450 family.</text>
</comment>
<evidence type="ECO:0000256" key="6">
    <source>
        <dbReference type="ARBA" id="ARBA00023002"/>
    </source>
</evidence>
<comment type="caution">
    <text evidence="11">The sequence shown here is derived from an EMBL/GenBank/DDBJ whole genome shotgun (WGS) entry which is preliminary data.</text>
</comment>
<dbReference type="InterPro" id="IPR050364">
    <property type="entry name" value="Cytochrome_P450_fung"/>
</dbReference>
<dbReference type="InterPro" id="IPR002401">
    <property type="entry name" value="Cyt_P450_E_grp-I"/>
</dbReference>
<dbReference type="GO" id="GO:0005506">
    <property type="term" value="F:iron ion binding"/>
    <property type="evidence" value="ECO:0007669"/>
    <property type="project" value="InterPro"/>
</dbReference>
<evidence type="ECO:0000256" key="4">
    <source>
        <dbReference type="ARBA" id="ARBA00022617"/>
    </source>
</evidence>
<dbReference type="PANTHER" id="PTHR46300:SF7">
    <property type="entry name" value="P450, PUTATIVE (EUROFUNG)-RELATED"/>
    <property type="match status" value="1"/>
</dbReference>
<keyword evidence="4 9" id="KW-0349">Heme</keyword>
<dbReference type="GO" id="GO:0016705">
    <property type="term" value="F:oxidoreductase activity, acting on paired donors, with incorporation or reduction of molecular oxygen"/>
    <property type="evidence" value="ECO:0007669"/>
    <property type="project" value="InterPro"/>
</dbReference>
<reference evidence="11" key="1">
    <citation type="submission" date="2022-07" db="EMBL/GenBank/DDBJ databases">
        <title>Genome Sequence of Leucocoprinus birnbaumii.</title>
        <authorList>
            <person name="Buettner E."/>
        </authorList>
    </citation>
    <scope>NUCLEOTIDE SEQUENCE</scope>
    <source>
        <strain evidence="11">VT141</strain>
    </source>
</reference>
<keyword evidence="8 10" id="KW-0503">Monooxygenase</keyword>
<keyword evidence="12" id="KW-1185">Reference proteome</keyword>
<dbReference type="Proteomes" id="UP001213000">
    <property type="component" value="Unassembled WGS sequence"/>
</dbReference>
<comment type="pathway">
    <text evidence="2">Secondary metabolite biosynthesis.</text>
</comment>